<evidence type="ECO:0000259" key="9">
    <source>
        <dbReference type="Pfam" id="PF03372"/>
    </source>
</evidence>
<dbReference type="Pfam" id="PF03372">
    <property type="entry name" value="Exo_endo_phos"/>
    <property type="match status" value="1"/>
</dbReference>
<evidence type="ECO:0000256" key="2">
    <source>
        <dbReference type="ARBA" id="ARBA00007092"/>
    </source>
</evidence>
<organism evidence="10 11">
    <name type="scientific">Clostridium chromiireducens</name>
    <dbReference type="NCBI Taxonomy" id="225345"/>
    <lineage>
        <taxon>Bacteria</taxon>
        <taxon>Bacillati</taxon>
        <taxon>Bacillota</taxon>
        <taxon>Clostridia</taxon>
        <taxon>Eubacteriales</taxon>
        <taxon>Clostridiaceae</taxon>
        <taxon>Clostridium</taxon>
    </lineage>
</organism>
<dbReference type="PROSITE" id="PS51435">
    <property type="entry name" value="AP_NUCLEASE_F1_4"/>
    <property type="match status" value="1"/>
</dbReference>
<dbReference type="NCBIfam" id="TIGR00633">
    <property type="entry name" value="xth"/>
    <property type="match status" value="1"/>
</dbReference>
<keyword evidence="3 7" id="KW-0479">Metal-binding</keyword>
<gene>
    <name evidence="10" type="primary">xth</name>
    <name evidence="10" type="ORF">D2A34_10315</name>
</gene>
<dbReference type="GO" id="GO:0046872">
    <property type="term" value="F:metal ion binding"/>
    <property type="evidence" value="ECO:0007669"/>
    <property type="project" value="UniProtKB-KW"/>
</dbReference>
<feature type="binding site" evidence="7">
    <location>
        <position position="147"/>
    </location>
    <ligand>
        <name>Mg(2+)</name>
        <dbReference type="ChEBI" id="CHEBI:18420"/>
        <label>1</label>
    </ligand>
</feature>
<evidence type="ECO:0000256" key="7">
    <source>
        <dbReference type="PIRSR" id="PIRSR604808-2"/>
    </source>
</evidence>
<dbReference type="PANTHER" id="PTHR22748">
    <property type="entry name" value="AP ENDONUCLEASE"/>
    <property type="match status" value="1"/>
</dbReference>
<dbReference type="OrthoDB" id="9803914at2"/>
<name>A0A399IRU6_9CLOT</name>
<dbReference type="FunFam" id="3.60.10.10:FF:000034">
    <property type="entry name" value="Exodeoxyribonuclease III"/>
    <property type="match status" value="1"/>
</dbReference>
<comment type="caution">
    <text evidence="10">The sequence shown here is derived from an EMBL/GenBank/DDBJ whole genome shotgun (WGS) entry which is preliminary data.</text>
</comment>
<feature type="binding site" evidence="7">
    <location>
        <position position="149"/>
    </location>
    <ligand>
        <name>Mg(2+)</name>
        <dbReference type="ChEBI" id="CHEBI:18420"/>
        <label>1</label>
    </ligand>
</feature>
<evidence type="ECO:0000256" key="5">
    <source>
        <dbReference type="ARBA" id="ARBA00022842"/>
    </source>
</evidence>
<dbReference type="InterPro" id="IPR020848">
    <property type="entry name" value="AP_endonuclease_F1_CS"/>
</dbReference>
<keyword evidence="4 10" id="KW-0378">Hydrolase</keyword>
<feature type="active site" description="Proton donor/acceptor" evidence="6">
    <location>
        <position position="147"/>
    </location>
</feature>
<dbReference type="Gene3D" id="3.60.10.10">
    <property type="entry name" value="Endonuclease/exonuclease/phosphatase"/>
    <property type="match status" value="1"/>
</dbReference>
<feature type="site" description="Important for catalytic activity" evidence="8">
    <location>
        <position position="219"/>
    </location>
</feature>
<dbReference type="EMBL" id="QXDJ01000002">
    <property type="protein sequence ID" value="RII35783.1"/>
    <property type="molecule type" value="Genomic_DNA"/>
</dbReference>
<feature type="active site" description="Proton acceptor" evidence="6">
    <location>
        <position position="245"/>
    </location>
</feature>
<dbReference type="GO" id="GO:0008311">
    <property type="term" value="F:double-stranded DNA 3'-5' DNA exonuclease activity"/>
    <property type="evidence" value="ECO:0007669"/>
    <property type="project" value="UniProtKB-EC"/>
</dbReference>
<feature type="binding site" evidence="7">
    <location>
        <position position="10"/>
    </location>
    <ligand>
        <name>Mg(2+)</name>
        <dbReference type="ChEBI" id="CHEBI:18420"/>
        <label>1</label>
    </ligand>
</feature>
<dbReference type="NCBIfam" id="TIGR00195">
    <property type="entry name" value="exoDNase_III"/>
    <property type="match status" value="1"/>
</dbReference>
<dbReference type="PROSITE" id="PS00728">
    <property type="entry name" value="AP_NUCLEASE_F1_3"/>
    <property type="match status" value="1"/>
</dbReference>
<reference evidence="10 11" key="1">
    <citation type="submission" date="2018-08" db="EMBL/GenBank/DDBJ databases">
        <title>Genome of Clostridium chromiireducens C1, DSM12136.</title>
        <authorList>
            <person name="Xing M."/>
            <person name="Wei Y."/>
            <person name="Ang E.L."/>
            <person name="Zhao H."/>
            <person name="Zhang Y."/>
        </authorList>
    </citation>
    <scope>NUCLEOTIDE SEQUENCE [LARGE SCALE GENOMIC DNA]</scope>
    <source>
        <strain evidence="10 11">C1</strain>
    </source>
</reference>
<dbReference type="Proteomes" id="UP000265930">
    <property type="component" value="Unassembled WGS sequence"/>
</dbReference>
<comment type="similarity">
    <text evidence="2">Belongs to the DNA repair enzymes AP/ExoA family.</text>
</comment>
<proteinExistence type="inferred from homology"/>
<comment type="cofactor">
    <cofactor evidence="1">
        <name>Mn(2+)</name>
        <dbReference type="ChEBI" id="CHEBI:29035"/>
    </cofactor>
</comment>
<feature type="binding site" evidence="7">
    <location>
        <position position="245"/>
    </location>
    <ligand>
        <name>Mg(2+)</name>
        <dbReference type="ChEBI" id="CHEBI:18420"/>
        <label>1</label>
    </ligand>
</feature>
<dbReference type="GO" id="GO:0003677">
    <property type="term" value="F:DNA binding"/>
    <property type="evidence" value="ECO:0007669"/>
    <property type="project" value="InterPro"/>
</dbReference>
<dbReference type="GO" id="GO:0008081">
    <property type="term" value="F:phosphoric diester hydrolase activity"/>
    <property type="evidence" value="ECO:0007669"/>
    <property type="project" value="TreeGrafter"/>
</dbReference>
<protein>
    <submittedName>
        <fullName evidence="10">Exodeoxyribonuclease III</fullName>
        <ecNumber evidence="10">3.1.11.2</ecNumber>
    </submittedName>
</protein>
<dbReference type="AlphaFoldDB" id="A0A399IRU6"/>
<feature type="site" description="Interaction with DNA substrate" evidence="8">
    <location>
        <position position="245"/>
    </location>
</feature>
<dbReference type="InterPro" id="IPR036691">
    <property type="entry name" value="Endo/exonu/phosph_ase_sf"/>
</dbReference>
<feature type="active site" evidence="6">
    <location>
        <position position="108"/>
    </location>
</feature>
<feature type="site" description="Transition state stabilizer" evidence="8">
    <location>
        <position position="149"/>
    </location>
</feature>
<feature type="binding site" evidence="7">
    <location>
        <position position="38"/>
    </location>
    <ligand>
        <name>Mg(2+)</name>
        <dbReference type="ChEBI" id="CHEBI:18420"/>
        <label>1</label>
    </ligand>
</feature>
<dbReference type="InterPro" id="IPR020847">
    <property type="entry name" value="AP_endonuclease_F1_BS"/>
</dbReference>
<dbReference type="PANTHER" id="PTHR22748:SF6">
    <property type="entry name" value="DNA-(APURINIC OR APYRIMIDINIC SITE) ENDONUCLEASE"/>
    <property type="match status" value="1"/>
</dbReference>
<dbReference type="GO" id="GO:0003906">
    <property type="term" value="F:DNA-(apurinic or apyrimidinic site) endonuclease activity"/>
    <property type="evidence" value="ECO:0007669"/>
    <property type="project" value="TreeGrafter"/>
</dbReference>
<evidence type="ECO:0000256" key="3">
    <source>
        <dbReference type="ARBA" id="ARBA00022723"/>
    </source>
</evidence>
<keyword evidence="5 7" id="KW-0460">Magnesium</keyword>
<accession>A0A399IRU6</accession>
<evidence type="ECO:0000256" key="8">
    <source>
        <dbReference type="PIRSR" id="PIRSR604808-3"/>
    </source>
</evidence>
<dbReference type="InterPro" id="IPR005135">
    <property type="entry name" value="Endo/exonuclease/phosphatase"/>
</dbReference>
<feature type="domain" description="Endonuclease/exonuclease/phosphatase" evidence="9">
    <location>
        <begin position="7"/>
        <end position="245"/>
    </location>
</feature>
<keyword evidence="7" id="KW-0464">Manganese</keyword>
<evidence type="ECO:0000313" key="11">
    <source>
        <dbReference type="Proteomes" id="UP000265930"/>
    </source>
</evidence>
<dbReference type="PROSITE" id="PS00726">
    <property type="entry name" value="AP_NUCLEASE_F1_1"/>
    <property type="match status" value="1"/>
</dbReference>
<dbReference type="SUPFAM" id="SSF56219">
    <property type="entry name" value="DNase I-like"/>
    <property type="match status" value="1"/>
</dbReference>
<sequence length="254" mass="29576">MNVKKLISWNVNGLRACVKKGFLDYFKEEDADVFCIQESKLQEGQIDLALEGYYSYWNYAEKKGYSGTAVFTKEEPLSVKKGIGIEDHDNEGRVLTLEFNEFYLVNVYTPNSKQGLERLDYRMVWEDVFRIYLKGLEESKPVIICGDLNVAHKEIDLKNPKANRKNAGFTDEERDKISKLLDSGFIDTYRYFYPDTEGVYSWWSYRFNARANNAGWRIDYFLSSESLKDKLEDAKVHMNIEGSDHCPVELLINL</sequence>
<evidence type="ECO:0000313" key="10">
    <source>
        <dbReference type="EMBL" id="RII35783.1"/>
    </source>
</evidence>
<dbReference type="EC" id="3.1.11.2" evidence="10"/>
<evidence type="ECO:0000256" key="4">
    <source>
        <dbReference type="ARBA" id="ARBA00022801"/>
    </source>
</evidence>
<dbReference type="CDD" id="cd09087">
    <property type="entry name" value="Ape1-like_AP-endo"/>
    <property type="match status" value="1"/>
</dbReference>
<evidence type="ECO:0000256" key="6">
    <source>
        <dbReference type="PIRSR" id="PIRSR604808-1"/>
    </source>
</evidence>
<dbReference type="InterPro" id="IPR004808">
    <property type="entry name" value="AP_endonuc_1"/>
</dbReference>
<feature type="binding site" evidence="7">
    <location>
        <position position="244"/>
    </location>
    <ligand>
        <name>Mg(2+)</name>
        <dbReference type="ChEBI" id="CHEBI:18420"/>
        <label>1</label>
    </ligand>
</feature>
<comment type="cofactor">
    <cofactor evidence="7">
        <name>Mg(2+)</name>
        <dbReference type="ChEBI" id="CHEBI:18420"/>
    </cofactor>
    <cofactor evidence="7">
        <name>Mn(2+)</name>
        <dbReference type="ChEBI" id="CHEBI:29035"/>
    </cofactor>
    <text evidence="7">Probably binds two magnesium or manganese ions per subunit.</text>
</comment>
<evidence type="ECO:0000256" key="1">
    <source>
        <dbReference type="ARBA" id="ARBA00001936"/>
    </source>
</evidence>
<dbReference type="GO" id="GO:0006284">
    <property type="term" value="P:base-excision repair"/>
    <property type="evidence" value="ECO:0007669"/>
    <property type="project" value="TreeGrafter"/>
</dbReference>